<evidence type="ECO:0000313" key="22">
    <source>
        <dbReference type="RefSeq" id="XP_031569003.1"/>
    </source>
</evidence>
<feature type="domain" description="NIDO" evidence="19">
    <location>
        <begin position="1201"/>
        <end position="1382"/>
    </location>
</feature>
<protein>
    <submittedName>
        <fullName evidence="22">Uncharacterized protein LOC116303577</fullName>
    </submittedName>
</protein>
<evidence type="ECO:0000313" key="21">
    <source>
        <dbReference type="Proteomes" id="UP000515163"/>
    </source>
</evidence>
<dbReference type="InterPro" id="IPR013783">
    <property type="entry name" value="Ig-like_fold"/>
</dbReference>
<dbReference type="InterPro" id="IPR036116">
    <property type="entry name" value="FN3_sf"/>
</dbReference>
<evidence type="ECO:0000256" key="4">
    <source>
        <dbReference type="ARBA" id="ARBA00022692"/>
    </source>
</evidence>
<dbReference type="PROSITE" id="PS01186">
    <property type="entry name" value="EGF_2"/>
    <property type="match status" value="2"/>
</dbReference>
<dbReference type="CDD" id="cd00054">
    <property type="entry name" value="EGF_CA"/>
    <property type="match status" value="2"/>
</dbReference>
<dbReference type="CDD" id="cd00041">
    <property type="entry name" value="CUB"/>
    <property type="match status" value="3"/>
</dbReference>
<feature type="disulfide bond" evidence="10">
    <location>
        <begin position="259"/>
        <end position="276"/>
    </location>
</feature>
<feature type="region of interest" description="Disordered" evidence="12">
    <location>
        <begin position="37"/>
        <end position="72"/>
    </location>
</feature>
<dbReference type="PROSITE" id="PS50856">
    <property type="entry name" value="AMOP"/>
    <property type="match status" value="1"/>
</dbReference>
<feature type="domain" description="Fibronectin type-III" evidence="17">
    <location>
        <begin position="668"/>
        <end position="773"/>
    </location>
</feature>
<dbReference type="InterPro" id="IPR003961">
    <property type="entry name" value="FN3_dom"/>
</dbReference>
<evidence type="ECO:0000256" key="13">
    <source>
        <dbReference type="SAM" id="Phobius"/>
    </source>
</evidence>
<sequence length="2268" mass="254073">MLVTQFLVVPVAFAVLLSLQVTVAQKVNKNGNAEDLAETSELTVTPGDKHKAHGSKVLPEGMSSRSGSDIPSGHECSNYKNLSSPDRAQRAVNIEQRFCDRGDYGNFTAGWYRFTGDAGDKMASSCVPIFRCSTVLQGWLNGSHPTGNLTLARRRVCFHWSADCCYYVVNIWIRKCNGFYIYELPSVPVCPGRYCGNGKGPLNNPSKCGGDITNLTGQITSPGYPNYMEPITCQWTIKSPFVGNILLYFEDMTLSFEGCSSNNLTIVAENERHTFCRKRDPFYLFVTKRTSLQTKIQYESVYWNKMSGFKLRFAVITESLDNAPTTSQWNINGHVKSKSAIQVSWTHLNSSALKPDQNIYGYVVLYKPLDYLHSTSYVLTKPDAANITIAGLTGGTEYELQVVALIERNNISLSLYGSAKLNITTFKGECHYYNNLTSWTRAQGAPGNNYCDRHLMAIPKWYRFWGEAGTQIATSCVDKRRCGTASPGWMDGTHPLVQDGIVMRTVCFHWFEDCCRWKVTIKVRKCGRFYVYQLHSTPACYMRYCGNKGGCGKSINDRSGTLTSPGYPTRIYWNSKCQWNFTAPSSSGVIVVIVEHLSIPISARCSKFSLSFENDDGKEVGQECGVKRFFTWVSQGSAKLRFFSERAASRWVGFKARYFIFEDDLTKIPVIPQWNGVSAQPINSTAITVQWGPYPQSSVNSPVTEYLIICVPDGLPLNATVFTTNISQNSLVVTGLMKYTNYTVQVAISTNGNISSFGDYRRSQSTSVRTKEDVPSEGPQNVTAMVIGNKITVTWLPIREHARHGQIQSYVIYYKKAWTSDGYSNETAGKYDFKAVLKNLEPVTQYRIEMAGVTSGVGTKSKAVFAVTECKDSEFASKSHLTWTFTSPHYPYQYPSNVDCTWDIRSTIGGNEKLYIVFDDFQLEKTTTCSDYVSVNQSNGKSIQRFCGKQDPFAVRLTSQSAILKLKSDGGLEENGFHARVFVVTIKMQVKVTFLNSATNGVIYNSTLQWLKPKINEDIIEYVVLYSGDVYNDMVWKASVTNTTKAVLTGLEQGFEEYTVFLLFRTIDGKVYFGTRSKFKLPQPKVTSTPTTTEPPRMQGSTIYRYGDDVRDKMVPNTRDFSTQCFRIDIPDDGMQFYNKRHHMVHICRNGALLFETPQLVRWSHRFSERDWAYNKTAIIAPYWALTDVEDPFVIHNISKVFYQAYDNSNDERSKAILQQATYDVKTFHMDVQGLYENNENHQKPNEDFDAKWVLVVTWVNLRPPNAHHLPSDLNNTFQVVLITDGVCSFVMYNYPSNGIQWSAPTLEKYYEHFTYYRGLPVVGLNGGEKKHEYYHVLGSGETGIVKVNSIPGKTVRITDNIKKYYEEDLQPGKWFFRVETALPRNKEKKDKCKEWLKSAPDHRRYTEHLEPCPCTYRQASWDERFRMEPYGWPFICANSIFPSNGGWEQKCCYFEGALVKGYPGGGYPIFPKTDTSAIRLCCTFSSQCKLFYKKRPSDDCKKYQETEWSWLWGDPHFVTLDGLNYTFNGLGEYIMADIRNGLFQLQARTKLVEGGGKATVFVSAVARQAGSSAVQVNLKSDEGLEVLVNGTIIDHSTLTNTTTRYNASVALSRPDNTSITVLFPCGISVKMTDVKDSLAILLAAPERFKNKTRGLLGVWNDDPEDDLTTPTGRVLPTNATGRMLHSEFGQKWQVTESTSLFTYKEGESINTFSNKSFEPMFIEDFTFANETLKQEALAKCEGDVNCLFDAALTNDVTVGTSTKIVGSNFKNDSEALKNSVPMFFNDSLALYVKINTTARIEIFAKDDDGDPLTFYVSGILPETLDTNTTSGGSVVISWKVTMDKIKFEVTVMDDKGAVALLRPEVHVCACHNGGYCSPDSSNNVFADSTNDTFFIMPCTCIHGYTGRFCENDLDACQANLNPCYPGVKCTDLPPPEDVFGYRCGPCPHGFTGDGAKCLDLDECEGGNDDCSQICVNTPGSFVCDCNHGYRLSIDQKTCNDIDECYPSSDCMQKCTNTDGGYTCECDAGFKVDPKDSKKCVDPSLICLNTAGSYKCVCGPGLYLTTNNTCREILPGATTPSPGPAPTPKPPTDSQKDNAVQITVKELNIAEWNEQVENKFKRSVAKAVTSFCASKDEECKEDRKRERRALDYILYTADQVHLLPDFPKQINLRSRDLAAVIAFYVEFSPEVVSTSGDSIEGGTLLEIVQSAKADIEKSLNRTISSITLNKREEPSIKKKPEKLNIYVIIGVSLAGVLFICIVGVLIRR</sequence>
<dbReference type="InterPro" id="IPR000152">
    <property type="entry name" value="EGF-type_Asp/Asn_hydroxyl_site"/>
</dbReference>
<dbReference type="Pfam" id="PF00431">
    <property type="entry name" value="CUB"/>
    <property type="match status" value="3"/>
</dbReference>
<evidence type="ECO:0000256" key="12">
    <source>
        <dbReference type="SAM" id="MobiDB-lite"/>
    </source>
</evidence>
<dbReference type="PROSITE" id="PS01187">
    <property type="entry name" value="EGF_CA"/>
    <property type="match status" value="1"/>
</dbReference>
<proteinExistence type="inferred from homology"/>
<evidence type="ECO:0000259" key="19">
    <source>
        <dbReference type="PROSITE" id="PS51220"/>
    </source>
</evidence>
<dbReference type="Pfam" id="PF07645">
    <property type="entry name" value="EGF_CA"/>
    <property type="match status" value="1"/>
</dbReference>
<dbReference type="InterPro" id="IPR049883">
    <property type="entry name" value="NOTCH1_EGF-like"/>
</dbReference>
<feature type="domain" description="VWFD" evidence="20">
    <location>
        <begin position="1508"/>
        <end position="1701"/>
    </location>
</feature>
<dbReference type="SMART" id="SM00181">
    <property type="entry name" value="EGF"/>
    <property type="match status" value="4"/>
</dbReference>
<dbReference type="GeneID" id="116303577"/>
<name>A0A6P8IRY2_ACTTE</name>
<comment type="similarity">
    <text evidence="2">Belongs to the EGF domain peptide family.</text>
</comment>
<dbReference type="PANTHER" id="PTHR13802:SF52">
    <property type="entry name" value="MUCIN-4"/>
    <property type="match status" value="1"/>
</dbReference>
<feature type="compositionally biased region" description="Pro residues" evidence="12">
    <location>
        <begin position="2081"/>
        <end position="2091"/>
    </location>
</feature>
<evidence type="ECO:0000259" key="17">
    <source>
        <dbReference type="PROSITE" id="PS50853"/>
    </source>
</evidence>
<feature type="domain" description="CUB" evidence="15">
    <location>
        <begin position="208"/>
        <end position="316"/>
    </location>
</feature>
<dbReference type="InterPro" id="IPR057774">
    <property type="entry name" value="D8C_UMOD/GP2/OIT3-like"/>
</dbReference>
<dbReference type="Pfam" id="PF14670">
    <property type="entry name" value="FXa_inhibition"/>
    <property type="match status" value="1"/>
</dbReference>
<dbReference type="Gene3D" id="2.10.25.10">
    <property type="entry name" value="Laminin"/>
    <property type="match status" value="3"/>
</dbReference>
<evidence type="ECO:0000259" key="16">
    <source>
        <dbReference type="PROSITE" id="PS50026"/>
    </source>
</evidence>
<dbReference type="InterPro" id="IPR018097">
    <property type="entry name" value="EGF_Ca-bd_CS"/>
</dbReference>
<feature type="region of interest" description="Disordered" evidence="12">
    <location>
        <begin position="2075"/>
        <end position="2096"/>
    </location>
</feature>
<feature type="chain" id="PRO_5027933031" evidence="14">
    <location>
        <begin position="25"/>
        <end position="2268"/>
    </location>
</feature>
<keyword evidence="8 13" id="KW-0472">Membrane</keyword>
<dbReference type="SUPFAM" id="SSF49854">
    <property type="entry name" value="Spermadhesin, CUB domain"/>
    <property type="match status" value="3"/>
</dbReference>
<dbReference type="InterPro" id="IPR003886">
    <property type="entry name" value="NIDO_dom"/>
</dbReference>
<dbReference type="PROSITE" id="PS01180">
    <property type="entry name" value="CUB"/>
    <property type="match status" value="3"/>
</dbReference>
<feature type="domain" description="CUB" evidence="15">
    <location>
        <begin position="551"/>
        <end position="661"/>
    </location>
</feature>
<evidence type="ECO:0000259" key="18">
    <source>
        <dbReference type="PROSITE" id="PS50856"/>
    </source>
</evidence>
<keyword evidence="21" id="KW-1185">Reference proteome</keyword>
<dbReference type="Pfam" id="PF23263">
    <property type="entry name" value="C8-3_MUC4"/>
    <property type="match status" value="1"/>
</dbReference>
<evidence type="ECO:0000256" key="9">
    <source>
        <dbReference type="ARBA" id="ARBA00023157"/>
    </source>
</evidence>
<dbReference type="InParanoid" id="A0A6P8IRY2"/>
<keyword evidence="6" id="KW-0677">Repeat</keyword>
<dbReference type="InterPro" id="IPR001881">
    <property type="entry name" value="EGF-like_Ca-bd_dom"/>
</dbReference>
<evidence type="ECO:0000256" key="1">
    <source>
        <dbReference type="ARBA" id="ARBA00004370"/>
    </source>
</evidence>
<dbReference type="InterPro" id="IPR035914">
    <property type="entry name" value="Sperma_CUB_dom_sf"/>
</dbReference>
<keyword evidence="5 14" id="KW-0732">Signal</keyword>
<dbReference type="Pfam" id="PF23283">
    <property type="entry name" value="D8C_UMOD"/>
    <property type="match status" value="2"/>
</dbReference>
<dbReference type="PROSITE" id="PS50026">
    <property type="entry name" value="EGF_3"/>
    <property type="match status" value="1"/>
</dbReference>
<dbReference type="InterPro" id="IPR000859">
    <property type="entry name" value="CUB_dom"/>
</dbReference>
<dbReference type="PROSITE" id="PS00010">
    <property type="entry name" value="ASX_HYDROXYL"/>
    <property type="match status" value="1"/>
</dbReference>
<reference evidence="22" key="1">
    <citation type="submission" date="2025-08" db="UniProtKB">
        <authorList>
            <consortium name="RefSeq"/>
        </authorList>
    </citation>
    <scope>IDENTIFICATION</scope>
    <source>
        <tissue evidence="22">Tentacle</tissue>
    </source>
</reference>
<dbReference type="InterPro" id="IPR051495">
    <property type="entry name" value="Epithelial_Barrier/Signaling"/>
</dbReference>
<accession>A0A6P8IRY2</accession>
<evidence type="ECO:0000256" key="5">
    <source>
        <dbReference type="ARBA" id="ARBA00022729"/>
    </source>
</evidence>
<evidence type="ECO:0000256" key="3">
    <source>
        <dbReference type="ARBA" id="ARBA00022536"/>
    </source>
</evidence>
<dbReference type="SMART" id="SM00723">
    <property type="entry name" value="AMOP"/>
    <property type="match status" value="1"/>
</dbReference>
<dbReference type="PANTHER" id="PTHR13802">
    <property type="entry name" value="MUCIN 4-RELATED"/>
    <property type="match status" value="1"/>
</dbReference>
<feature type="domain" description="Fibronectin type-III" evidence="17">
    <location>
        <begin position="323"/>
        <end position="428"/>
    </location>
</feature>
<evidence type="ECO:0000256" key="6">
    <source>
        <dbReference type="ARBA" id="ARBA00022737"/>
    </source>
</evidence>
<dbReference type="OrthoDB" id="6051552at2759"/>
<dbReference type="SUPFAM" id="SSF49265">
    <property type="entry name" value="Fibronectin type III"/>
    <property type="match status" value="2"/>
</dbReference>
<dbReference type="RefSeq" id="XP_031569003.1">
    <property type="nucleotide sequence ID" value="XM_031713143.1"/>
</dbReference>
<dbReference type="PROSITE" id="PS51220">
    <property type="entry name" value="NIDO"/>
    <property type="match status" value="1"/>
</dbReference>
<evidence type="ECO:0000256" key="2">
    <source>
        <dbReference type="ARBA" id="ARBA00006373"/>
    </source>
</evidence>
<feature type="domain" description="AMOP" evidence="18">
    <location>
        <begin position="1385"/>
        <end position="1496"/>
    </location>
</feature>
<dbReference type="PROSITE" id="PS50853">
    <property type="entry name" value="FN3"/>
    <property type="match status" value="3"/>
</dbReference>
<dbReference type="GO" id="GO:0016020">
    <property type="term" value="C:membrane"/>
    <property type="evidence" value="ECO:0007669"/>
    <property type="project" value="UniProtKB-SubCell"/>
</dbReference>
<feature type="domain" description="EGF-like" evidence="16">
    <location>
        <begin position="1960"/>
        <end position="2000"/>
    </location>
</feature>
<keyword evidence="9 10" id="KW-1015">Disulfide bond</keyword>
<dbReference type="Proteomes" id="UP000515163">
    <property type="component" value="Unplaced"/>
</dbReference>
<dbReference type="Pfam" id="PF00041">
    <property type="entry name" value="fn3"/>
    <property type="match status" value="2"/>
</dbReference>
<dbReference type="PROSITE" id="PS51233">
    <property type="entry name" value="VWFD"/>
    <property type="match status" value="1"/>
</dbReference>
<keyword evidence="4 13" id="KW-0812">Transmembrane</keyword>
<dbReference type="Gene3D" id="2.60.40.10">
    <property type="entry name" value="Immunoglobulins"/>
    <property type="match status" value="3"/>
</dbReference>
<dbReference type="InterPro" id="IPR005533">
    <property type="entry name" value="AMOP_dom"/>
</dbReference>
<dbReference type="PROSITE" id="PS00022">
    <property type="entry name" value="EGF_1"/>
    <property type="match status" value="1"/>
</dbReference>
<dbReference type="Pfam" id="PF00094">
    <property type="entry name" value="VWD"/>
    <property type="match status" value="1"/>
</dbReference>
<dbReference type="CDD" id="cd00063">
    <property type="entry name" value="FN3"/>
    <property type="match status" value="3"/>
</dbReference>
<dbReference type="GO" id="GO:0007160">
    <property type="term" value="P:cell-matrix adhesion"/>
    <property type="evidence" value="ECO:0007669"/>
    <property type="project" value="InterPro"/>
</dbReference>
<feature type="signal peptide" evidence="14">
    <location>
        <begin position="1"/>
        <end position="24"/>
    </location>
</feature>
<dbReference type="SMART" id="SM00539">
    <property type="entry name" value="NIDO"/>
    <property type="match status" value="1"/>
</dbReference>
<dbReference type="SMART" id="SM00042">
    <property type="entry name" value="CUB"/>
    <property type="match status" value="3"/>
</dbReference>
<dbReference type="SUPFAM" id="SSF57184">
    <property type="entry name" value="Growth factor receptor domain"/>
    <property type="match status" value="1"/>
</dbReference>
<evidence type="ECO:0000259" key="20">
    <source>
        <dbReference type="PROSITE" id="PS51233"/>
    </source>
</evidence>
<dbReference type="KEGG" id="aten:116303577"/>
<dbReference type="GO" id="GO:0005509">
    <property type="term" value="F:calcium ion binding"/>
    <property type="evidence" value="ECO:0007669"/>
    <property type="project" value="InterPro"/>
</dbReference>
<dbReference type="SMART" id="SM00216">
    <property type="entry name" value="VWD"/>
    <property type="match status" value="1"/>
</dbReference>
<evidence type="ECO:0000256" key="11">
    <source>
        <dbReference type="PROSITE-ProRule" id="PRU00076"/>
    </source>
</evidence>
<dbReference type="SMART" id="SM00060">
    <property type="entry name" value="FN3"/>
    <property type="match status" value="3"/>
</dbReference>
<evidence type="ECO:0000256" key="8">
    <source>
        <dbReference type="ARBA" id="ARBA00023136"/>
    </source>
</evidence>
<organism evidence="21 22">
    <name type="scientific">Actinia tenebrosa</name>
    <name type="common">Australian red waratah sea anemone</name>
    <dbReference type="NCBI Taxonomy" id="6105"/>
    <lineage>
        <taxon>Eukaryota</taxon>
        <taxon>Metazoa</taxon>
        <taxon>Cnidaria</taxon>
        <taxon>Anthozoa</taxon>
        <taxon>Hexacorallia</taxon>
        <taxon>Actiniaria</taxon>
        <taxon>Actiniidae</taxon>
        <taxon>Actinia</taxon>
    </lineage>
</organism>
<gene>
    <name evidence="22" type="primary">LOC116303577</name>
</gene>
<dbReference type="InterPro" id="IPR009030">
    <property type="entry name" value="Growth_fac_rcpt_cys_sf"/>
</dbReference>
<evidence type="ECO:0000256" key="7">
    <source>
        <dbReference type="ARBA" id="ARBA00022989"/>
    </source>
</evidence>
<comment type="caution">
    <text evidence="11">Lacks conserved residue(s) required for the propagation of feature annotation.</text>
</comment>
<dbReference type="Gene3D" id="2.60.120.290">
    <property type="entry name" value="Spermadhesin, CUB domain"/>
    <property type="match status" value="3"/>
</dbReference>
<evidence type="ECO:0000256" key="14">
    <source>
        <dbReference type="SAM" id="SignalP"/>
    </source>
</evidence>
<dbReference type="InterPro" id="IPR000742">
    <property type="entry name" value="EGF"/>
</dbReference>
<keyword evidence="3 11" id="KW-0245">EGF-like domain</keyword>
<feature type="domain" description="CUB" evidence="15">
    <location>
        <begin position="870"/>
        <end position="984"/>
    </location>
</feature>
<evidence type="ECO:0000259" key="15">
    <source>
        <dbReference type="PROSITE" id="PS01180"/>
    </source>
</evidence>
<dbReference type="SMART" id="SM00179">
    <property type="entry name" value="EGF_CA"/>
    <property type="match status" value="4"/>
</dbReference>
<dbReference type="FunFam" id="2.10.25.10:FF:000240">
    <property type="entry name" value="Vitamin K-dependent protein S"/>
    <property type="match status" value="1"/>
</dbReference>
<feature type="domain" description="Fibronectin type-III" evidence="17">
    <location>
        <begin position="778"/>
        <end position="873"/>
    </location>
</feature>
<dbReference type="Pfam" id="PF06119">
    <property type="entry name" value="NIDO"/>
    <property type="match status" value="1"/>
</dbReference>
<evidence type="ECO:0000256" key="10">
    <source>
        <dbReference type="PROSITE-ProRule" id="PRU00059"/>
    </source>
</evidence>
<keyword evidence="7 13" id="KW-1133">Transmembrane helix</keyword>
<comment type="subcellular location">
    <subcellularLocation>
        <location evidence="1">Membrane</location>
    </subcellularLocation>
</comment>
<dbReference type="InterPro" id="IPR056619">
    <property type="entry name" value="C8-3_MUC4"/>
</dbReference>
<dbReference type="InterPro" id="IPR001846">
    <property type="entry name" value="VWF_type-D"/>
</dbReference>
<feature type="transmembrane region" description="Helical" evidence="13">
    <location>
        <begin position="2243"/>
        <end position="2266"/>
    </location>
</feature>